<evidence type="ECO:0000313" key="2">
    <source>
        <dbReference type="Proteomes" id="UP001196413"/>
    </source>
</evidence>
<comment type="caution">
    <text evidence="1">The sequence shown here is derived from an EMBL/GenBank/DDBJ whole genome shotgun (WGS) entry which is preliminary data.</text>
</comment>
<dbReference type="Proteomes" id="UP001196413">
    <property type="component" value="Unassembled WGS sequence"/>
</dbReference>
<proteinExistence type="predicted"/>
<protein>
    <submittedName>
        <fullName evidence="1">Uncharacterized protein</fullName>
    </submittedName>
</protein>
<keyword evidence="2" id="KW-1185">Reference proteome</keyword>
<evidence type="ECO:0000313" key="1">
    <source>
        <dbReference type="EMBL" id="KAJ1346871.1"/>
    </source>
</evidence>
<gene>
    <name evidence="1" type="ORF">KIN20_001794</name>
</gene>
<reference evidence="1" key="1">
    <citation type="submission" date="2021-06" db="EMBL/GenBank/DDBJ databases">
        <title>Parelaphostrongylus tenuis whole genome reference sequence.</title>
        <authorList>
            <person name="Garwood T.J."/>
            <person name="Larsen P.A."/>
            <person name="Fountain-Jones N.M."/>
            <person name="Garbe J.R."/>
            <person name="Macchietto M.G."/>
            <person name="Kania S.A."/>
            <person name="Gerhold R.W."/>
            <person name="Richards J.E."/>
            <person name="Wolf T.M."/>
        </authorList>
    </citation>
    <scope>NUCLEOTIDE SEQUENCE</scope>
    <source>
        <strain evidence="1">MNPRO001-30</strain>
        <tissue evidence="1">Meninges</tissue>
    </source>
</reference>
<dbReference type="Pfam" id="PF25562">
    <property type="entry name" value="CNBH_CNNM2_C"/>
    <property type="match status" value="1"/>
</dbReference>
<name>A0AAD5QHB2_PARTN</name>
<accession>A0AAD5QHB2</accession>
<sequence length="169" mass="19323">MIQKNIRHVVPLPRTEGEKTVYLYEAGVASKRFILLLEGKAVVTFPESRMSFDVGPWTSFGGNLLENLPAGIRARRRLFYIEMLSSFQFTPDFNLLVHESCRFLQIPVPHIIHALRISQFIRQLRTPKTSSSENDDSVSSLLKSHDHKVLPKRSVFVNSKLCRRTGFAP</sequence>
<dbReference type="AlphaFoldDB" id="A0AAD5QHB2"/>
<dbReference type="EMBL" id="JAHQIW010000235">
    <property type="protein sequence ID" value="KAJ1346871.1"/>
    <property type="molecule type" value="Genomic_DNA"/>
</dbReference>
<organism evidence="1 2">
    <name type="scientific">Parelaphostrongylus tenuis</name>
    <name type="common">Meningeal worm</name>
    <dbReference type="NCBI Taxonomy" id="148309"/>
    <lineage>
        <taxon>Eukaryota</taxon>
        <taxon>Metazoa</taxon>
        <taxon>Ecdysozoa</taxon>
        <taxon>Nematoda</taxon>
        <taxon>Chromadorea</taxon>
        <taxon>Rhabditida</taxon>
        <taxon>Rhabditina</taxon>
        <taxon>Rhabditomorpha</taxon>
        <taxon>Strongyloidea</taxon>
        <taxon>Metastrongylidae</taxon>
        <taxon>Parelaphostrongylus</taxon>
    </lineage>
</organism>